<keyword evidence="2" id="KW-1185">Reference proteome</keyword>
<organism evidence="1 2">
    <name type="scientific">Enterococcus pallens ATCC BAA-351</name>
    <dbReference type="NCBI Taxonomy" id="1158607"/>
    <lineage>
        <taxon>Bacteria</taxon>
        <taxon>Bacillati</taxon>
        <taxon>Bacillota</taxon>
        <taxon>Bacilli</taxon>
        <taxon>Lactobacillales</taxon>
        <taxon>Enterococcaceae</taxon>
        <taxon>Enterococcus</taxon>
    </lineage>
</organism>
<dbReference type="STRING" id="160454.RV10_GL003747"/>
<comment type="caution">
    <text evidence="1">The sequence shown here is derived from an EMBL/GenBank/DDBJ whole genome shotgun (WGS) entry which is preliminary data.</text>
</comment>
<dbReference type="PATRIC" id="fig|1158607.3.peg.5249"/>
<sequence>MPTNKPRIKLALSEDCLKKLDWLVEERQKKTTKKVYPCKIVQELINNEYTIRQAFK</sequence>
<dbReference type="OrthoDB" id="2191909at2"/>
<reference evidence="1 2" key="1">
    <citation type="submission" date="2013-02" db="EMBL/GenBank/DDBJ databases">
        <title>The Genome Sequence of Enterococcus pallens BAA-351.</title>
        <authorList>
            <consortium name="The Broad Institute Genome Sequencing Platform"/>
            <consortium name="The Broad Institute Genome Sequencing Center for Infectious Disease"/>
            <person name="Earl A.M."/>
            <person name="Gilmore M.S."/>
            <person name="Lebreton F."/>
            <person name="Walker B."/>
            <person name="Young S.K."/>
            <person name="Zeng Q."/>
            <person name="Gargeya S."/>
            <person name="Fitzgerald M."/>
            <person name="Haas B."/>
            <person name="Abouelleil A."/>
            <person name="Alvarado L."/>
            <person name="Arachchi H.M."/>
            <person name="Berlin A.M."/>
            <person name="Chapman S.B."/>
            <person name="Dewar J."/>
            <person name="Goldberg J."/>
            <person name="Griggs A."/>
            <person name="Gujja S."/>
            <person name="Hansen M."/>
            <person name="Howarth C."/>
            <person name="Imamovic A."/>
            <person name="Larimer J."/>
            <person name="McCowan C."/>
            <person name="Murphy C."/>
            <person name="Neiman D."/>
            <person name="Pearson M."/>
            <person name="Priest M."/>
            <person name="Roberts A."/>
            <person name="Saif S."/>
            <person name="Shea T."/>
            <person name="Sisk P."/>
            <person name="Sykes S."/>
            <person name="Wortman J."/>
            <person name="Nusbaum C."/>
            <person name="Birren B."/>
        </authorList>
    </citation>
    <scope>NUCLEOTIDE SEQUENCE [LARGE SCALE GENOMIC DNA]</scope>
    <source>
        <strain evidence="1 2">ATCC BAA-351</strain>
    </source>
</reference>
<evidence type="ECO:0000313" key="2">
    <source>
        <dbReference type="Proteomes" id="UP000013782"/>
    </source>
</evidence>
<dbReference type="HOGENOM" id="CLU_207084_0_0_9"/>
<accession>R2RSB5</accession>
<name>R2RSB5_9ENTE</name>
<gene>
    <name evidence="1" type="ORF">UAU_05281</name>
</gene>
<dbReference type="Proteomes" id="UP000013782">
    <property type="component" value="Unassembled WGS sequence"/>
</dbReference>
<dbReference type="EMBL" id="AJAQ01000055">
    <property type="protein sequence ID" value="EOH86260.1"/>
    <property type="molecule type" value="Genomic_DNA"/>
</dbReference>
<dbReference type="AlphaFoldDB" id="R2RSB5"/>
<evidence type="ECO:0000313" key="1">
    <source>
        <dbReference type="EMBL" id="EOH86260.1"/>
    </source>
</evidence>
<protein>
    <submittedName>
        <fullName evidence="1">Uncharacterized protein</fullName>
    </submittedName>
</protein>
<dbReference type="eggNOG" id="ENOG5030TAA">
    <property type="taxonomic scope" value="Bacteria"/>
</dbReference>
<proteinExistence type="predicted"/>
<dbReference type="RefSeq" id="WP_010760200.1">
    <property type="nucleotide sequence ID" value="NZ_ASWD01000010.1"/>
</dbReference>